<organism evidence="1 2">
    <name type="scientific">Chryseobacterium endalhagicum</name>
    <dbReference type="NCBI Taxonomy" id="2797638"/>
    <lineage>
        <taxon>Bacteria</taxon>
        <taxon>Pseudomonadati</taxon>
        <taxon>Bacteroidota</taxon>
        <taxon>Flavobacteriia</taxon>
        <taxon>Flavobacteriales</taxon>
        <taxon>Weeksellaceae</taxon>
        <taxon>Chryseobacterium group</taxon>
        <taxon>Chryseobacterium</taxon>
    </lineage>
</organism>
<dbReference type="Proteomes" id="UP000661696">
    <property type="component" value="Unassembled WGS sequence"/>
</dbReference>
<protein>
    <submittedName>
        <fullName evidence="1">Transposase</fullName>
    </submittedName>
</protein>
<evidence type="ECO:0000313" key="1">
    <source>
        <dbReference type="EMBL" id="MBL1221023.1"/>
    </source>
</evidence>
<gene>
    <name evidence="1" type="ORF">JET18_09250</name>
</gene>
<keyword evidence="2" id="KW-1185">Reference proteome</keyword>
<comment type="caution">
    <text evidence="1">The sequence shown here is derived from an EMBL/GenBank/DDBJ whole genome shotgun (WGS) entry which is preliminary data.</text>
</comment>
<reference evidence="1 2" key="1">
    <citation type="submission" date="2020-12" db="EMBL/GenBank/DDBJ databases">
        <title>Chryseobacterium endoalhailicus sp. nov., isolated from seed of leguminous plant.</title>
        <authorList>
            <person name="Zhang X."/>
        </authorList>
    </citation>
    <scope>NUCLEOTIDE SEQUENCE [LARGE SCALE GENOMIC DNA]</scope>
    <source>
        <strain evidence="1 2">L7</strain>
    </source>
</reference>
<proteinExistence type="predicted"/>
<accession>A0ABS1QGI4</accession>
<evidence type="ECO:0000313" key="2">
    <source>
        <dbReference type="Proteomes" id="UP000661696"/>
    </source>
</evidence>
<dbReference type="EMBL" id="JAELVM010000001">
    <property type="protein sequence ID" value="MBL1221023.1"/>
    <property type="molecule type" value="Genomic_DNA"/>
</dbReference>
<dbReference type="SUPFAM" id="SSF46689">
    <property type="entry name" value="Homeodomain-like"/>
    <property type="match status" value="1"/>
</dbReference>
<name>A0ABS1QGI4_9FLAO</name>
<dbReference type="InterPro" id="IPR009057">
    <property type="entry name" value="Homeodomain-like_sf"/>
</dbReference>
<dbReference type="Gene3D" id="1.10.10.60">
    <property type="entry name" value="Homeodomain-like"/>
    <property type="match status" value="1"/>
</dbReference>
<dbReference type="RefSeq" id="WP_202090318.1">
    <property type="nucleotide sequence ID" value="NZ_JAELVM010000001.1"/>
</dbReference>
<sequence>MDLKNLNIGSMIKEKVAGNGIEMSRICKFLNCREEEILNMYESSAFDTEMLLRWSKLLEYDFFRLYSQHLILYSPQSSMNYMQKKKIPDSLPVFRKSLYTKEIIEFVLDKIRKGEMTKSKVISDYKIPKSTLYKWLHKYNLMEK</sequence>